<dbReference type="KEGG" id="aagg:ETAA8_08420"/>
<dbReference type="Proteomes" id="UP000315017">
    <property type="component" value="Chromosome"/>
</dbReference>
<sequence length="153" mass="16688">MEKWPLVLNAIVIGMAIAMQPIVNNQLKNYVQHPLQAALLSFSTGTVLLALLCAGMYFFGNVPLPEIASLQKGPWWIWLGGTLGVFFITASICLVTPLGPTTMLMCFIVGQLTASVIIEHFGLLNIPVHPLSGQRVFAVLLMIVAIMLITRRS</sequence>
<dbReference type="PANTHER" id="PTHR34821:SF2">
    <property type="entry name" value="INNER MEMBRANE PROTEIN YDCZ"/>
    <property type="match status" value="1"/>
</dbReference>
<dbReference type="GO" id="GO:0005886">
    <property type="term" value="C:plasma membrane"/>
    <property type="evidence" value="ECO:0007669"/>
    <property type="project" value="TreeGrafter"/>
</dbReference>
<keyword evidence="3" id="KW-1185">Reference proteome</keyword>
<evidence type="ECO:0000313" key="2">
    <source>
        <dbReference type="EMBL" id="QDU25771.1"/>
    </source>
</evidence>
<evidence type="ECO:0000313" key="3">
    <source>
        <dbReference type="Proteomes" id="UP000315017"/>
    </source>
</evidence>
<dbReference type="EMBL" id="CP036274">
    <property type="protein sequence ID" value="QDU25771.1"/>
    <property type="molecule type" value="Genomic_DNA"/>
</dbReference>
<feature type="transmembrane region" description="Helical" evidence="1">
    <location>
        <begin position="132"/>
        <end position="150"/>
    </location>
</feature>
<protein>
    <recommendedName>
        <fullName evidence="4">DMT family transporter</fullName>
    </recommendedName>
</protein>
<dbReference type="PANTHER" id="PTHR34821">
    <property type="entry name" value="INNER MEMBRANE PROTEIN YDCZ"/>
    <property type="match status" value="1"/>
</dbReference>
<dbReference type="AlphaFoldDB" id="A0A517Y6B2"/>
<proteinExistence type="predicted"/>
<dbReference type="Pfam" id="PF04657">
    <property type="entry name" value="DMT_YdcZ"/>
    <property type="match status" value="1"/>
</dbReference>
<keyword evidence="1" id="KW-0812">Transmembrane</keyword>
<feature type="transmembrane region" description="Helical" evidence="1">
    <location>
        <begin position="102"/>
        <end position="126"/>
    </location>
</feature>
<keyword evidence="1" id="KW-1133">Transmembrane helix</keyword>
<dbReference type="InterPro" id="IPR006750">
    <property type="entry name" value="YdcZ"/>
</dbReference>
<feature type="transmembrane region" description="Helical" evidence="1">
    <location>
        <begin position="35"/>
        <end position="60"/>
    </location>
</feature>
<feature type="transmembrane region" description="Helical" evidence="1">
    <location>
        <begin position="75"/>
        <end position="95"/>
    </location>
</feature>
<reference evidence="2 3" key="1">
    <citation type="submission" date="2019-02" db="EMBL/GenBank/DDBJ databases">
        <title>Deep-cultivation of Planctomycetes and their phenomic and genomic characterization uncovers novel biology.</title>
        <authorList>
            <person name="Wiegand S."/>
            <person name="Jogler M."/>
            <person name="Boedeker C."/>
            <person name="Pinto D."/>
            <person name="Vollmers J."/>
            <person name="Rivas-Marin E."/>
            <person name="Kohn T."/>
            <person name="Peeters S.H."/>
            <person name="Heuer A."/>
            <person name="Rast P."/>
            <person name="Oberbeckmann S."/>
            <person name="Bunk B."/>
            <person name="Jeske O."/>
            <person name="Meyerdierks A."/>
            <person name="Storesund J.E."/>
            <person name="Kallscheuer N."/>
            <person name="Luecker S."/>
            <person name="Lage O.M."/>
            <person name="Pohl T."/>
            <person name="Merkel B.J."/>
            <person name="Hornburger P."/>
            <person name="Mueller R.-W."/>
            <person name="Bruemmer F."/>
            <person name="Labrenz M."/>
            <person name="Spormann A.M."/>
            <person name="Op den Camp H."/>
            <person name="Overmann J."/>
            <person name="Amann R."/>
            <person name="Jetten M.S.M."/>
            <person name="Mascher T."/>
            <person name="Medema M.H."/>
            <person name="Devos D.P."/>
            <person name="Kaster A.-K."/>
            <person name="Ovreas L."/>
            <person name="Rohde M."/>
            <person name="Galperin M.Y."/>
            <person name="Jogler C."/>
        </authorList>
    </citation>
    <scope>NUCLEOTIDE SEQUENCE [LARGE SCALE GENOMIC DNA]</scope>
    <source>
        <strain evidence="2 3">ETA_A8</strain>
    </source>
</reference>
<dbReference type="OrthoDB" id="7864805at2"/>
<evidence type="ECO:0000256" key="1">
    <source>
        <dbReference type="SAM" id="Phobius"/>
    </source>
</evidence>
<accession>A0A517Y6B2</accession>
<evidence type="ECO:0008006" key="4">
    <source>
        <dbReference type="Google" id="ProtNLM"/>
    </source>
</evidence>
<organism evidence="2 3">
    <name type="scientific">Anatilimnocola aggregata</name>
    <dbReference type="NCBI Taxonomy" id="2528021"/>
    <lineage>
        <taxon>Bacteria</taxon>
        <taxon>Pseudomonadati</taxon>
        <taxon>Planctomycetota</taxon>
        <taxon>Planctomycetia</taxon>
        <taxon>Pirellulales</taxon>
        <taxon>Pirellulaceae</taxon>
        <taxon>Anatilimnocola</taxon>
    </lineage>
</organism>
<name>A0A517Y6B2_9BACT</name>
<feature type="transmembrane region" description="Helical" evidence="1">
    <location>
        <begin position="6"/>
        <end position="23"/>
    </location>
</feature>
<keyword evidence="1" id="KW-0472">Membrane</keyword>
<dbReference type="RefSeq" id="WP_145085263.1">
    <property type="nucleotide sequence ID" value="NZ_CP036274.1"/>
</dbReference>
<gene>
    <name evidence="2" type="ORF">ETAA8_08420</name>
</gene>